<dbReference type="SUPFAM" id="SSF52833">
    <property type="entry name" value="Thioredoxin-like"/>
    <property type="match status" value="1"/>
</dbReference>
<dbReference type="GeneID" id="60749922"/>
<dbReference type="Proteomes" id="UP000360750">
    <property type="component" value="Unassembled WGS sequence"/>
</dbReference>
<evidence type="ECO:0000313" key="1">
    <source>
        <dbReference type="EMBL" id="VFA88368.1"/>
    </source>
</evidence>
<comment type="caution">
    <text evidence="1">The sequence shown here is derived from an EMBL/GenBank/DDBJ whole genome shotgun (WGS) entry which is preliminary data.</text>
</comment>
<evidence type="ECO:0000313" key="2">
    <source>
        <dbReference type="Proteomes" id="UP000360750"/>
    </source>
</evidence>
<sequence length="200" mass="21720">MTEIDYYFDPVCPFAWAASRWLTDQAARNDVRVDWHVMSLAVLNEGRELSSDKQRRQIERSRRLGRVFMAAVAEAGDGSIGPLYDAVGRRLHHDGAVMTHEVVAQALSDAGLPAELAAAMDDESFDGSLGEHHRRSQDALGETGGSPIIGIDGRHFFGPVLSAIPVGDEADALFSSLVTLARIPAFAQLRRPADGHPVFS</sequence>
<dbReference type="EMBL" id="CAACYD010000006">
    <property type="protein sequence ID" value="VFA88368.1"/>
    <property type="molecule type" value="Genomic_DNA"/>
</dbReference>
<accession>A0ABD7V1Z6</accession>
<reference evidence="1 2" key="1">
    <citation type="submission" date="2019-02" db="EMBL/GenBank/DDBJ databases">
        <authorList>
            <consortium name="Pathogen Informatics"/>
        </authorList>
    </citation>
    <scope>NUCLEOTIDE SEQUENCE [LARGE SCALE GENOMIC DNA]</scope>
    <source>
        <strain evidence="1 2">3012STDY6756503</strain>
    </source>
</reference>
<dbReference type="RefSeq" id="WP_131734131.1">
    <property type="nucleotide sequence ID" value="NZ_CAACYD010000006.1"/>
</dbReference>
<dbReference type="InterPro" id="IPR053977">
    <property type="entry name" value="Rv2466c-like"/>
</dbReference>
<dbReference type="Gene3D" id="3.40.30.10">
    <property type="entry name" value="Glutaredoxin"/>
    <property type="match status" value="1"/>
</dbReference>
<gene>
    <name evidence="1" type="ORF">NCTC8139_01913</name>
</gene>
<name>A0ABD7V1Z6_9ACTN</name>
<dbReference type="Pfam" id="PF22234">
    <property type="entry name" value="Rv2466c-like"/>
    <property type="match status" value="1"/>
</dbReference>
<protein>
    <submittedName>
        <fullName evidence="1">DSBA-like thioredoxin domain</fullName>
    </submittedName>
</protein>
<proteinExistence type="predicted"/>
<dbReference type="AlphaFoldDB" id="A0ABD7V1Z6"/>
<dbReference type="InterPro" id="IPR036249">
    <property type="entry name" value="Thioredoxin-like_sf"/>
</dbReference>
<organism evidence="1 2">
    <name type="scientific">Gordonia paraffinivorans</name>
    <dbReference type="NCBI Taxonomy" id="175628"/>
    <lineage>
        <taxon>Bacteria</taxon>
        <taxon>Bacillati</taxon>
        <taxon>Actinomycetota</taxon>
        <taxon>Actinomycetes</taxon>
        <taxon>Mycobacteriales</taxon>
        <taxon>Gordoniaceae</taxon>
        <taxon>Gordonia</taxon>
    </lineage>
</organism>